<dbReference type="Proteomes" id="UP000198339">
    <property type="component" value="Unassembled WGS sequence"/>
</dbReference>
<dbReference type="OrthoDB" id="5193649at2"/>
<keyword evidence="2" id="KW-1185">Reference proteome</keyword>
<gene>
    <name evidence="1" type="ORF">SAMN06295955_104113</name>
</gene>
<evidence type="ECO:0000313" key="1">
    <source>
        <dbReference type="EMBL" id="SNS72887.1"/>
    </source>
</evidence>
<proteinExistence type="predicted"/>
<protein>
    <submittedName>
        <fullName evidence="1">Uncharacterized protein</fullName>
    </submittedName>
</protein>
<organism evidence="1 2">
    <name type="scientific">Sphingopyxis indica</name>
    <dbReference type="NCBI Taxonomy" id="436663"/>
    <lineage>
        <taxon>Bacteria</taxon>
        <taxon>Pseudomonadati</taxon>
        <taxon>Pseudomonadota</taxon>
        <taxon>Alphaproteobacteria</taxon>
        <taxon>Sphingomonadales</taxon>
        <taxon>Sphingomonadaceae</taxon>
        <taxon>Sphingopyxis</taxon>
    </lineage>
</organism>
<accession>A0A239GUU4</accession>
<name>A0A239GUU4_9SPHN</name>
<reference evidence="1 2" key="1">
    <citation type="submission" date="2017-06" db="EMBL/GenBank/DDBJ databases">
        <authorList>
            <person name="Kim H.J."/>
            <person name="Triplett B.A."/>
        </authorList>
    </citation>
    <scope>NUCLEOTIDE SEQUENCE [LARGE SCALE GENOMIC DNA]</scope>
    <source>
        <strain evidence="1 2">DS15</strain>
    </source>
</reference>
<dbReference type="EMBL" id="FZPA01000004">
    <property type="protein sequence ID" value="SNS72887.1"/>
    <property type="molecule type" value="Genomic_DNA"/>
</dbReference>
<dbReference type="RefSeq" id="WP_089215421.1">
    <property type="nucleotide sequence ID" value="NZ_CP076394.1"/>
</dbReference>
<sequence length="137" mass="15663">MANDEQPSERLVAQRVRNRIMESLLGLSEGDRGVEESGPVEWFESFFDWFPYEGEPDWYPAMTDSEAEAVRQVCKLMQQAIADERIPKNPTADQVIRSDWPENIAPVARGALAHLMERGRFSEEIEESEPSNPIAWP</sequence>
<dbReference type="AlphaFoldDB" id="A0A239GUU4"/>
<evidence type="ECO:0000313" key="2">
    <source>
        <dbReference type="Proteomes" id="UP000198339"/>
    </source>
</evidence>